<proteinExistence type="predicted"/>
<reference evidence="2" key="1">
    <citation type="journal article" date="2020" name="Stud. Mycol.">
        <title>101 Dothideomycetes genomes: a test case for predicting lifestyles and emergence of pathogens.</title>
        <authorList>
            <person name="Haridas S."/>
            <person name="Albert R."/>
            <person name="Binder M."/>
            <person name="Bloem J."/>
            <person name="Labutti K."/>
            <person name="Salamov A."/>
            <person name="Andreopoulos B."/>
            <person name="Baker S."/>
            <person name="Barry K."/>
            <person name="Bills G."/>
            <person name="Bluhm B."/>
            <person name="Cannon C."/>
            <person name="Castanera R."/>
            <person name="Culley D."/>
            <person name="Daum C."/>
            <person name="Ezra D."/>
            <person name="Gonzalez J."/>
            <person name="Henrissat B."/>
            <person name="Kuo A."/>
            <person name="Liang C."/>
            <person name="Lipzen A."/>
            <person name="Lutzoni F."/>
            <person name="Magnuson J."/>
            <person name="Mondo S."/>
            <person name="Nolan M."/>
            <person name="Ohm R."/>
            <person name="Pangilinan J."/>
            <person name="Park H.-J."/>
            <person name="Ramirez L."/>
            <person name="Alfaro M."/>
            <person name="Sun H."/>
            <person name="Tritt A."/>
            <person name="Yoshinaga Y."/>
            <person name="Zwiers L.-H."/>
            <person name="Turgeon B."/>
            <person name="Goodwin S."/>
            <person name="Spatafora J."/>
            <person name="Crous P."/>
            <person name="Grigoriev I."/>
        </authorList>
    </citation>
    <scope>NUCLEOTIDE SEQUENCE</scope>
    <source>
        <strain evidence="2">CBS 122367</strain>
    </source>
</reference>
<dbReference type="Proteomes" id="UP000799291">
    <property type="component" value="Unassembled WGS sequence"/>
</dbReference>
<feature type="compositionally biased region" description="Polar residues" evidence="1">
    <location>
        <begin position="25"/>
        <end position="43"/>
    </location>
</feature>
<accession>A0A6G1IP70</accession>
<sequence>MAEDSTKTPSHAIANESAYSANTLSLDFSGFPTSQSALPTSYTPERMKQVLSDALSPLPTSSPILHQHSRSPQAFDPAHHPGSARSPSSDSNIIEGSFMTPQKRWTSRSHNLDNDKGRNTQNTPHLAPESSPVRPSPARNAYNQTFEVDASFIQAMVGLLERQANIVPDHMLTESEVRRIVRKELDKRLPLPFPN</sequence>
<evidence type="ECO:0000256" key="1">
    <source>
        <dbReference type="SAM" id="MobiDB-lite"/>
    </source>
</evidence>
<organism evidence="2 3">
    <name type="scientific">Lentithecium fluviatile CBS 122367</name>
    <dbReference type="NCBI Taxonomy" id="1168545"/>
    <lineage>
        <taxon>Eukaryota</taxon>
        <taxon>Fungi</taxon>
        <taxon>Dikarya</taxon>
        <taxon>Ascomycota</taxon>
        <taxon>Pezizomycotina</taxon>
        <taxon>Dothideomycetes</taxon>
        <taxon>Pleosporomycetidae</taxon>
        <taxon>Pleosporales</taxon>
        <taxon>Massarineae</taxon>
        <taxon>Lentitheciaceae</taxon>
        <taxon>Lentithecium</taxon>
    </lineage>
</organism>
<gene>
    <name evidence="2" type="ORF">K458DRAFT_393583</name>
</gene>
<dbReference type="EMBL" id="MU005601">
    <property type="protein sequence ID" value="KAF2679741.1"/>
    <property type="molecule type" value="Genomic_DNA"/>
</dbReference>
<protein>
    <submittedName>
        <fullName evidence="2">Uncharacterized protein</fullName>
    </submittedName>
</protein>
<name>A0A6G1IP70_9PLEO</name>
<dbReference type="OrthoDB" id="3800254at2759"/>
<feature type="region of interest" description="Disordered" evidence="1">
    <location>
        <begin position="25"/>
        <end position="139"/>
    </location>
</feature>
<evidence type="ECO:0000313" key="2">
    <source>
        <dbReference type="EMBL" id="KAF2679741.1"/>
    </source>
</evidence>
<keyword evidence="3" id="KW-1185">Reference proteome</keyword>
<evidence type="ECO:0000313" key="3">
    <source>
        <dbReference type="Proteomes" id="UP000799291"/>
    </source>
</evidence>
<feature type="compositionally biased region" description="Polar residues" evidence="1">
    <location>
        <begin position="85"/>
        <end position="104"/>
    </location>
</feature>
<dbReference type="AlphaFoldDB" id="A0A6G1IP70"/>